<name>A0ABW3Q3V0_9BACL</name>
<comment type="caution">
    <text evidence="1">The sequence shown here is derived from an EMBL/GenBank/DDBJ whole genome shotgun (WGS) entry which is preliminary data.</text>
</comment>
<organism evidence="1 2">
    <name type="scientific">Paenibacillus provencensis</name>
    <dbReference type="NCBI Taxonomy" id="441151"/>
    <lineage>
        <taxon>Bacteria</taxon>
        <taxon>Bacillati</taxon>
        <taxon>Bacillota</taxon>
        <taxon>Bacilli</taxon>
        <taxon>Bacillales</taxon>
        <taxon>Paenibacillaceae</taxon>
        <taxon>Paenibacillus</taxon>
    </lineage>
</organism>
<evidence type="ECO:0000313" key="1">
    <source>
        <dbReference type="EMBL" id="MFD1129809.1"/>
    </source>
</evidence>
<dbReference type="Proteomes" id="UP001597169">
    <property type="component" value="Unassembled WGS sequence"/>
</dbReference>
<evidence type="ECO:0000313" key="2">
    <source>
        <dbReference type="Proteomes" id="UP001597169"/>
    </source>
</evidence>
<accession>A0ABW3Q3V0</accession>
<dbReference type="RefSeq" id="WP_251583080.1">
    <property type="nucleotide sequence ID" value="NZ_JBHTKX010000002.1"/>
</dbReference>
<keyword evidence="2" id="KW-1185">Reference proteome</keyword>
<proteinExistence type="predicted"/>
<protein>
    <submittedName>
        <fullName evidence="1">Uncharacterized protein</fullName>
    </submittedName>
</protein>
<dbReference type="EMBL" id="JBHTKX010000002">
    <property type="protein sequence ID" value="MFD1129809.1"/>
    <property type="molecule type" value="Genomic_DNA"/>
</dbReference>
<reference evidence="2" key="1">
    <citation type="journal article" date="2019" name="Int. J. Syst. Evol. Microbiol.">
        <title>The Global Catalogue of Microorganisms (GCM) 10K type strain sequencing project: providing services to taxonomists for standard genome sequencing and annotation.</title>
        <authorList>
            <consortium name="The Broad Institute Genomics Platform"/>
            <consortium name="The Broad Institute Genome Sequencing Center for Infectious Disease"/>
            <person name="Wu L."/>
            <person name="Ma J."/>
        </authorList>
    </citation>
    <scope>NUCLEOTIDE SEQUENCE [LARGE SCALE GENOMIC DNA]</scope>
    <source>
        <strain evidence="2">CCUG 53519</strain>
    </source>
</reference>
<sequence>MSRRLEHLVKKQGLSIITCTNRRSYMTPLFLNYSRQLYSTKELIIVVNNDQIPLEPYKPLI</sequence>
<gene>
    <name evidence="1" type="ORF">ACFQ3J_16700</name>
</gene>